<dbReference type="GeneTree" id="ENSGT01150000288572"/>
<dbReference type="SUPFAM" id="SSF47473">
    <property type="entry name" value="EF-hand"/>
    <property type="match status" value="1"/>
</dbReference>
<dbReference type="InterPro" id="IPR011992">
    <property type="entry name" value="EF-hand-dom_pair"/>
</dbReference>
<dbReference type="InterPro" id="IPR002048">
    <property type="entry name" value="EF_hand_dom"/>
</dbReference>
<reference evidence="4" key="3">
    <citation type="submission" date="2025-09" db="UniProtKB">
        <authorList>
            <consortium name="Ensembl"/>
        </authorList>
    </citation>
    <scope>IDENTIFICATION</scope>
</reference>
<dbReference type="GO" id="GO:0005615">
    <property type="term" value="C:extracellular space"/>
    <property type="evidence" value="ECO:0007669"/>
    <property type="project" value="TreeGrafter"/>
</dbReference>
<sequence>MDTAIHTMVQIYKKNARGHENLGSQEFHKLVSGHLPNILTSSDCKEAVEQMKQQLDKNKDGKISFEEYMTLIGTLACMLSRQRMAQLEQD</sequence>
<accession>A0A8C4RJC7</accession>
<keyword evidence="1" id="KW-0479">Metal-binding</keyword>
<dbReference type="AlphaFoldDB" id="A0A8C4RJC7"/>
<dbReference type="PANTHER" id="PTHR11639">
    <property type="entry name" value="S100 CALCIUM-BINDING PROTEIN"/>
    <property type="match status" value="1"/>
</dbReference>
<evidence type="ECO:0000256" key="1">
    <source>
        <dbReference type="ARBA" id="ARBA00022723"/>
    </source>
</evidence>
<feature type="domain" description="EF-hand" evidence="3">
    <location>
        <begin position="43"/>
        <end position="78"/>
    </location>
</feature>
<keyword evidence="5" id="KW-1185">Reference proteome</keyword>
<evidence type="ECO:0000256" key="2">
    <source>
        <dbReference type="ARBA" id="ARBA00022837"/>
    </source>
</evidence>
<protein>
    <submittedName>
        <fullName evidence="4">Protein S100-A16-like</fullName>
    </submittedName>
</protein>
<evidence type="ECO:0000313" key="5">
    <source>
        <dbReference type="Proteomes" id="UP000694620"/>
    </source>
</evidence>
<proteinExistence type="predicted"/>
<dbReference type="GO" id="GO:0005509">
    <property type="term" value="F:calcium ion binding"/>
    <property type="evidence" value="ECO:0007669"/>
    <property type="project" value="InterPro"/>
</dbReference>
<organism evidence="4 5">
    <name type="scientific">Erpetoichthys calabaricus</name>
    <name type="common">Rope fish</name>
    <name type="synonym">Calamoichthys calabaricus</name>
    <dbReference type="NCBI Taxonomy" id="27687"/>
    <lineage>
        <taxon>Eukaryota</taxon>
        <taxon>Metazoa</taxon>
        <taxon>Chordata</taxon>
        <taxon>Craniata</taxon>
        <taxon>Vertebrata</taxon>
        <taxon>Euteleostomi</taxon>
        <taxon>Actinopterygii</taxon>
        <taxon>Polypteriformes</taxon>
        <taxon>Polypteridae</taxon>
        <taxon>Erpetoichthys</taxon>
    </lineage>
</organism>
<gene>
    <name evidence="4" type="primary">LOC114646069</name>
</gene>
<reference evidence="4" key="1">
    <citation type="submission" date="2021-06" db="EMBL/GenBank/DDBJ databases">
        <authorList>
            <consortium name="Wellcome Sanger Institute Data Sharing"/>
        </authorList>
    </citation>
    <scope>NUCLEOTIDE SEQUENCE [LARGE SCALE GENOMIC DNA]</scope>
</reference>
<dbReference type="PANTHER" id="PTHR11639:SF115">
    <property type="entry name" value="S100 CALCIUM-BINDING PROTEIN U-RELATED"/>
    <property type="match status" value="1"/>
</dbReference>
<dbReference type="PROSITE" id="PS50222">
    <property type="entry name" value="EF_HAND_2"/>
    <property type="match status" value="1"/>
</dbReference>
<reference evidence="4" key="2">
    <citation type="submission" date="2025-08" db="UniProtKB">
        <authorList>
            <consortium name="Ensembl"/>
        </authorList>
    </citation>
    <scope>IDENTIFICATION</scope>
</reference>
<dbReference type="PROSITE" id="PS00018">
    <property type="entry name" value="EF_HAND_1"/>
    <property type="match status" value="1"/>
</dbReference>
<dbReference type="Gene3D" id="1.10.238.10">
    <property type="entry name" value="EF-hand"/>
    <property type="match status" value="1"/>
</dbReference>
<dbReference type="GO" id="GO:0048471">
    <property type="term" value="C:perinuclear region of cytoplasm"/>
    <property type="evidence" value="ECO:0007669"/>
    <property type="project" value="TreeGrafter"/>
</dbReference>
<dbReference type="Ensembl" id="ENSECRT00000003542.1">
    <property type="protein sequence ID" value="ENSECRP00000003483.1"/>
    <property type="gene ID" value="ENSECRG00000002391.1"/>
</dbReference>
<dbReference type="Proteomes" id="UP000694620">
    <property type="component" value="Chromosome 2"/>
</dbReference>
<evidence type="ECO:0000259" key="3">
    <source>
        <dbReference type="PROSITE" id="PS50222"/>
    </source>
</evidence>
<dbReference type="Pfam" id="PF13499">
    <property type="entry name" value="EF-hand_7"/>
    <property type="match status" value="1"/>
</dbReference>
<dbReference type="InterPro" id="IPR018247">
    <property type="entry name" value="EF_Hand_1_Ca_BS"/>
</dbReference>
<evidence type="ECO:0000313" key="4">
    <source>
        <dbReference type="Ensembl" id="ENSECRP00000003483.1"/>
    </source>
</evidence>
<keyword evidence="2" id="KW-0106">Calcium</keyword>
<name>A0A8C4RJC7_ERPCA</name>
<dbReference type="GO" id="GO:0048306">
    <property type="term" value="F:calcium-dependent protein binding"/>
    <property type="evidence" value="ECO:0007669"/>
    <property type="project" value="TreeGrafter"/>
</dbReference>